<evidence type="ECO:0000313" key="6">
    <source>
        <dbReference type="Proteomes" id="UP000625976"/>
    </source>
</evidence>
<feature type="domain" description="Endonuclease/exonuclease/phosphatase" evidence="4">
    <location>
        <begin position="48"/>
        <end position="285"/>
    </location>
</feature>
<protein>
    <submittedName>
        <fullName evidence="5">LuxR family transcriptional regulator</fullName>
    </submittedName>
</protein>
<dbReference type="SMART" id="SM00476">
    <property type="entry name" value="DNaseIc"/>
    <property type="match status" value="1"/>
</dbReference>
<keyword evidence="2" id="KW-0540">Nuclease</keyword>
<accession>A0A917GN41</accession>
<reference evidence="5" key="2">
    <citation type="submission" date="2020-09" db="EMBL/GenBank/DDBJ databases">
        <authorList>
            <person name="Sun Q."/>
            <person name="Zhou Y."/>
        </authorList>
    </citation>
    <scope>NUCLEOTIDE SEQUENCE</scope>
    <source>
        <strain evidence="5">CGMCC 1.12751</strain>
    </source>
</reference>
<gene>
    <name evidence="5" type="ORF">GCM10010976_24260</name>
</gene>
<dbReference type="SUPFAM" id="SSF56219">
    <property type="entry name" value="DNase I-like"/>
    <property type="match status" value="1"/>
</dbReference>
<dbReference type="RefSeq" id="WP_188465247.1">
    <property type="nucleotide sequence ID" value="NZ_BMFQ01000003.1"/>
</dbReference>
<organism evidence="5 6">
    <name type="scientific">Bizionia arctica</name>
    <dbReference type="NCBI Taxonomy" id="1495645"/>
    <lineage>
        <taxon>Bacteria</taxon>
        <taxon>Pseudomonadati</taxon>
        <taxon>Bacteroidota</taxon>
        <taxon>Flavobacteriia</taxon>
        <taxon>Flavobacteriales</taxon>
        <taxon>Flavobacteriaceae</taxon>
        <taxon>Bizionia</taxon>
    </lineage>
</organism>
<dbReference type="Gene3D" id="3.60.10.10">
    <property type="entry name" value="Endonuclease/exonuclease/phosphatase"/>
    <property type="match status" value="1"/>
</dbReference>
<dbReference type="Proteomes" id="UP000625976">
    <property type="component" value="Unassembled WGS sequence"/>
</dbReference>
<keyword evidence="3" id="KW-0378">Hydrolase</keyword>
<evidence type="ECO:0000256" key="1">
    <source>
        <dbReference type="ARBA" id="ARBA00007359"/>
    </source>
</evidence>
<dbReference type="InterPro" id="IPR016202">
    <property type="entry name" value="DNase_I"/>
</dbReference>
<sequence length="299" mass="34589">MSLTYFKQLLVFIAFFLGSQPSEIGDLESFQMETSCRFKINDGLISVASWNIQDLGQSKSTEEINFMANILKDFDIVAIQEVVAKHPAGAQKVAQLADELNRKGAKWDYRISDPTKSPSSHMSERYAFIWKTSKVSIQGRPFLDAELETKIYREPYIAKFKIKETNEDFFLVNFHSRKHDDKPELEIQYFKDYRERFNTNNMVIAGDFNLNERHAVWDSMYQQGFKSALEDSKTTLKRKCAINNYLSHAIDNIYYSSNISFVNSGVIDYIEVCESLEAARKISDHLPVFLEFGIENIKK</sequence>
<dbReference type="InterPro" id="IPR005135">
    <property type="entry name" value="Endo/exonuclease/phosphatase"/>
</dbReference>
<proteinExistence type="inferred from homology"/>
<dbReference type="GO" id="GO:0016787">
    <property type="term" value="F:hydrolase activity"/>
    <property type="evidence" value="ECO:0007669"/>
    <property type="project" value="UniProtKB-KW"/>
</dbReference>
<dbReference type="CDD" id="cd10283">
    <property type="entry name" value="MnuA_DNase1-like"/>
    <property type="match status" value="1"/>
</dbReference>
<dbReference type="PANTHER" id="PTHR11371:SF31">
    <property type="entry name" value="EXTRACELLULAR NUCLEASE"/>
    <property type="match status" value="1"/>
</dbReference>
<dbReference type="EMBL" id="BMFQ01000003">
    <property type="protein sequence ID" value="GGG52251.1"/>
    <property type="molecule type" value="Genomic_DNA"/>
</dbReference>
<reference evidence="5" key="1">
    <citation type="journal article" date="2014" name="Int. J. Syst. Evol. Microbiol.">
        <title>Complete genome sequence of Corynebacterium casei LMG S-19264T (=DSM 44701T), isolated from a smear-ripened cheese.</title>
        <authorList>
            <consortium name="US DOE Joint Genome Institute (JGI-PGF)"/>
            <person name="Walter F."/>
            <person name="Albersmeier A."/>
            <person name="Kalinowski J."/>
            <person name="Ruckert C."/>
        </authorList>
    </citation>
    <scope>NUCLEOTIDE SEQUENCE</scope>
    <source>
        <strain evidence="5">CGMCC 1.12751</strain>
    </source>
</reference>
<dbReference type="PANTHER" id="PTHR11371">
    <property type="entry name" value="DEOXYRIBONUCLEASE"/>
    <property type="match status" value="1"/>
</dbReference>
<name>A0A917GN41_9FLAO</name>
<dbReference type="AlphaFoldDB" id="A0A917GN41"/>
<dbReference type="GO" id="GO:0006308">
    <property type="term" value="P:DNA catabolic process"/>
    <property type="evidence" value="ECO:0007669"/>
    <property type="project" value="InterPro"/>
</dbReference>
<dbReference type="Pfam" id="PF03372">
    <property type="entry name" value="Exo_endo_phos"/>
    <property type="match status" value="1"/>
</dbReference>
<evidence type="ECO:0000259" key="4">
    <source>
        <dbReference type="Pfam" id="PF03372"/>
    </source>
</evidence>
<comment type="caution">
    <text evidence="5">The sequence shown here is derived from an EMBL/GenBank/DDBJ whole genome shotgun (WGS) entry which is preliminary data.</text>
</comment>
<dbReference type="GO" id="GO:0004536">
    <property type="term" value="F:DNA nuclease activity"/>
    <property type="evidence" value="ECO:0007669"/>
    <property type="project" value="InterPro"/>
</dbReference>
<keyword evidence="6" id="KW-1185">Reference proteome</keyword>
<evidence type="ECO:0000256" key="3">
    <source>
        <dbReference type="ARBA" id="ARBA00022801"/>
    </source>
</evidence>
<dbReference type="InterPro" id="IPR036691">
    <property type="entry name" value="Endo/exonu/phosph_ase_sf"/>
</dbReference>
<evidence type="ECO:0000313" key="5">
    <source>
        <dbReference type="EMBL" id="GGG52251.1"/>
    </source>
</evidence>
<comment type="similarity">
    <text evidence="1">Belongs to the DNase I family.</text>
</comment>
<evidence type="ECO:0000256" key="2">
    <source>
        <dbReference type="ARBA" id="ARBA00022722"/>
    </source>
</evidence>